<accession>A0A367XZG5</accession>
<gene>
    <name evidence="3" type="ORF">DTO57_10930</name>
</gene>
<sequence>MDLQAVYEQYSEAYEAGGYAAAEPFARQILTQTNKWWRRGDGTSQVLSAQMRYTIARASFDRGEFDAASEEIARGLEAVARARTVKDPRYAFEGLMLLMTRGELEAAQSRHDDALGTFFVAAQLENESDHPLWFEAQTNLLLAKQWALQGLGRYSESEQAANEALALASQHEPRLVPTALERISMLRRLTGGSGDEHLAAAEAILTAQDARPADRAALAFNQASVALQRGDLDAAERYLSESEQAFLGLGDVRSAVSALTGYAEIARQRRQTSDAIAAARRAIARSAEVGDPGTSAEAYIVLALALQDAGRIAEALETLDEALETAGNSRMERVRIDVNRAVLAYNVGVQLNNAGSAFGAAAAGSSFGSAAGAASGDGGSLPRTRDEAFALAASIAVPAAFASDAVRHELPPGEIRERWTREVSMRLADQALQALTALGRADEIVDLLEHVAASASAGVGGAPDDAFERANAGGPPPRIRSFPDKDGPIWWAIDAAEERYGLRPRGEETVTAW</sequence>
<proteinExistence type="predicted"/>
<organism evidence="3 4">
    <name type="scientific">Microbacterium sorbitolivorans</name>
    <dbReference type="NCBI Taxonomy" id="1867410"/>
    <lineage>
        <taxon>Bacteria</taxon>
        <taxon>Bacillati</taxon>
        <taxon>Actinomycetota</taxon>
        <taxon>Actinomycetes</taxon>
        <taxon>Micrococcales</taxon>
        <taxon>Microbacteriaceae</taxon>
        <taxon>Microbacterium</taxon>
    </lineage>
</organism>
<dbReference type="EMBL" id="QORO01000003">
    <property type="protein sequence ID" value="RCK58660.1"/>
    <property type="molecule type" value="Genomic_DNA"/>
</dbReference>
<evidence type="ECO:0000256" key="2">
    <source>
        <dbReference type="SAM" id="MobiDB-lite"/>
    </source>
</evidence>
<feature type="region of interest" description="Disordered" evidence="2">
    <location>
        <begin position="457"/>
        <end position="485"/>
    </location>
</feature>
<dbReference type="SMART" id="SM00028">
    <property type="entry name" value="TPR"/>
    <property type="match status" value="5"/>
</dbReference>
<keyword evidence="1" id="KW-0802">TPR repeat</keyword>
<keyword evidence="4" id="KW-1185">Reference proteome</keyword>
<dbReference type="PROSITE" id="PS50005">
    <property type="entry name" value="TPR"/>
    <property type="match status" value="1"/>
</dbReference>
<dbReference type="SUPFAM" id="SSF48452">
    <property type="entry name" value="TPR-like"/>
    <property type="match status" value="2"/>
</dbReference>
<dbReference type="RefSeq" id="WP_114118262.1">
    <property type="nucleotide sequence ID" value="NZ_BMHU01000002.1"/>
</dbReference>
<name>A0A367XZG5_9MICO</name>
<evidence type="ECO:0000313" key="4">
    <source>
        <dbReference type="Proteomes" id="UP000253508"/>
    </source>
</evidence>
<dbReference type="InterPro" id="IPR011990">
    <property type="entry name" value="TPR-like_helical_dom_sf"/>
</dbReference>
<dbReference type="InterPro" id="IPR019734">
    <property type="entry name" value="TPR_rpt"/>
</dbReference>
<evidence type="ECO:0000313" key="3">
    <source>
        <dbReference type="EMBL" id="RCK58660.1"/>
    </source>
</evidence>
<dbReference type="Gene3D" id="1.25.40.10">
    <property type="entry name" value="Tetratricopeptide repeat domain"/>
    <property type="match status" value="2"/>
</dbReference>
<comment type="caution">
    <text evidence="3">The sequence shown here is derived from an EMBL/GenBank/DDBJ whole genome shotgun (WGS) entry which is preliminary data.</text>
</comment>
<feature type="repeat" description="TPR" evidence="1">
    <location>
        <begin position="296"/>
        <end position="329"/>
    </location>
</feature>
<reference evidence="3 4" key="1">
    <citation type="submission" date="2018-07" db="EMBL/GenBank/DDBJ databases">
        <title>Microbacterium endoborsara sp. nov., a novel actinobacterium isolated from Borszczowia aralocaspica.</title>
        <authorList>
            <person name="An D."/>
        </authorList>
    </citation>
    <scope>NUCLEOTIDE SEQUENCE [LARGE SCALE GENOMIC DNA]</scope>
    <source>
        <strain evidence="3 4">C1.15228</strain>
    </source>
</reference>
<evidence type="ECO:0000256" key="1">
    <source>
        <dbReference type="PROSITE-ProRule" id="PRU00339"/>
    </source>
</evidence>
<protein>
    <submittedName>
        <fullName evidence="3">Uncharacterized protein</fullName>
    </submittedName>
</protein>
<dbReference type="Pfam" id="PF13181">
    <property type="entry name" value="TPR_8"/>
    <property type="match status" value="1"/>
</dbReference>
<dbReference type="AlphaFoldDB" id="A0A367XZG5"/>
<dbReference type="OrthoDB" id="5056300at2"/>
<dbReference type="Proteomes" id="UP000253508">
    <property type="component" value="Unassembled WGS sequence"/>
</dbReference>